<gene>
    <name evidence="2" type="ORF">FH972_008451</name>
</gene>
<protein>
    <submittedName>
        <fullName evidence="2">Uncharacterized protein</fullName>
    </submittedName>
</protein>
<dbReference type="EMBL" id="CM017323">
    <property type="protein sequence ID" value="KAE8022668.1"/>
    <property type="molecule type" value="Genomic_DNA"/>
</dbReference>
<sequence length="155" mass="17260">MCCVLPSWNGTGYGFRTFWNFHGVMVFRRVEPTTDDELFRKPAPATRRQRSTRRSPPSKYNDTVIPAEQSANREIRSEQEPAVTSEVGTSLLPIPPVRKTKLAELKKTRGSRHRARGKLLNFLESTVDGVELKDRGDSEGIDTGSEGIVAVVMAG</sequence>
<evidence type="ECO:0000313" key="2">
    <source>
        <dbReference type="EMBL" id="KAE8022668.1"/>
    </source>
</evidence>
<evidence type="ECO:0000313" key="3">
    <source>
        <dbReference type="Proteomes" id="UP000327013"/>
    </source>
</evidence>
<organism evidence="2 3">
    <name type="scientific">Carpinus fangiana</name>
    <dbReference type="NCBI Taxonomy" id="176857"/>
    <lineage>
        <taxon>Eukaryota</taxon>
        <taxon>Viridiplantae</taxon>
        <taxon>Streptophyta</taxon>
        <taxon>Embryophyta</taxon>
        <taxon>Tracheophyta</taxon>
        <taxon>Spermatophyta</taxon>
        <taxon>Magnoliopsida</taxon>
        <taxon>eudicotyledons</taxon>
        <taxon>Gunneridae</taxon>
        <taxon>Pentapetalae</taxon>
        <taxon>rosids</taxon>
        <taxon>fabids</taxon>
        <taxon>Fagales</taxon>
        <taxon>Betulaceae</taxon>
        <taxon>Carpinus</taxon>
    </lineage>
</organism>
<accession>A0A5N6QZL1</accession>
<name>A0A5N6QZL1_9ROSI</name>
<feature type="region of interest" description="Disordered" evidence="1">
    <location>
        <begin position="38"/>
        <end position="88"/>
    </location>
</feature>
<keyword evidence="3" id="KW-1185">Reference proteome</keyword>
<reference evidence="2 3" key="1">
    <citation type="submission" date="2019-06" db="EMBL/GenBank/DDBJ databases">
        <title>A chromosomal-level reference genome of Carpinus fangiana (Coryloideae, Betulaceae).</title>
        <authorList>
            <person name="Yang X."/>
            <person name="Wang Z."/>
            <person name="Zhang L."/>
            <person name="Hao G."/>
            <person name="Liu J."/>
            <person name="Yang Y."/>
        </authorList>
    </citation>
    <scope>NUCLEOTIDE SEQUENCE [LARGE SCALE GENOMIC DNA]</scope>
    <source>
        <strain evidence="2">Cfa_2016G</strain>
        <tissue evidence="2">Leaf</tissue>
    </source>
</reference>
<proteinExistence type="predicted"/>
<dbReference type="Proteomes" id="UP000327013">
    <property type="component" value="Chromosome 3"/>
</dbReference>
<dbReference type="AlphaFoldDB" id="A0A5N6QZL1"/>
<evidence type="ECO:0000256" key="1">
    <source>
        <dbReference type="SAM" id="MobiDB-lite"/>
    </source>
</evidence>